<evidence type="ECO:0000313" key="1">
    <source>
        <dbReference type="EMBL" id="SEH05295.1"/>
    </source>
</evidence>
<dbReference type="Proteomes" id="UP000236724">
    <property type="component" value="Unassembled WGS sequence"/>
</dbReference>
<dbReference type="RefSeq" id="WP_103919246.1">
    <property type="nucleotide sequence ID" value="NZ_FMSV02000184.1"/>
</dbReference>
<reference evidence="1 2" key="1">
    <citation type="submission" date="2016-10" db="EMBL/GenBank/DDBJ databases">
        <authorList>
            <person name="de Groot N.N."/>
        </authorList>
    </citation>
    <scope>NUCLEOTIDE SEQUENCE [LARGE SCALE GENOMIC DNA]</scope>
    <source>
        <strain evidence="1">MBHS1</strain>
    </source>
</reference>
<dbReference type="SUPFAM" id="SSF53335">
    <property type="entry name" value="S-adenosyl-L-methionine-dependent methyltransferases"/>
    <property type="match status" value="1"/>
</dbReference>
<organism evidence="1 2">
    <name type="scientific">Candidatus Venteria ishoeyi</name>
    <dbReference type="NCBI Taxonomy" id="1899563"/>
    <lineage>
        <taxon>Bacteria</taxon>
        <taxon>Pseudomonadati</taxon>
        <taxon>Pseudomonadota</taxon>
        <taxon>Gammaproteobacteria</taxon>
        <taxon>Thiotrichales</taxon>
        <taxon>Thiotrichaceae</taxon>
        <taxon>Venteria</taxon>
    </lineage>
</organism>
<gene>
    <name evidence="1" type="ORF">MBHS_01148</name>
</gene>
<evidence type="ECO:0008006" key="3">
    <source>
        <dbReference type="Google" id="ProtNLM"/>
    </source>
</evidence>
<dbReference type="OrthoDB" id="5625627at2"/>
<sequence>MLSFSKKKKYSNKDSHIECSICGNTKFVNMHKRKLARCSKCGSLERTRVIGMFIKKYNLVKQNTRVLHIAPEKGIADYLIEISGDNCTFVDLDPERYDNIKNIKKLDLCHDLEAISSESFDLIIHSHVMEHIPCNYTYVLYHLHRIMHANASMVCSIPFLPGFYDCCTSPKLTDEDKVHRFGQHDHVRRFGTTDLQMSLGKLYNLEDEYDMRNYFSEEDLTKYNIPEREWKGYTPSSVLCLKKEDFLLK</sequence>
<evidence type="ECO:0000313" key="2">
    <source>
        <dbReference type="Proteomes" id="UP000236724"/>
    </source>
</evidence>
<dbReference type="InterPro" id="IPR029063">
    <property type="entry name" value="SAM-dependent_MTases_sf"/>
</dbReference>
<dbReference type="Pfam" id="PF13489">
    <property type="entry name" value="Methyltransf_23"/>
    <property type="match status" value="1"/>
</dbReference>
<protein>
    <recommendedName>
        <fullName evidence="3">Methyltransferase type 11 domain-containing protein</fullName>
    </recommendedName>
</protein>
<proteinExistence type="predicted"/>
<name>A0A1H6F8J5_9GAMM</name>
<accession>A0A1H6F8J5</accession>
<dbReference type="Gene3D" id="3.40.50.150">
    <property type="entry name" value="Vaccinia Virus protein VP39"/>
    <property type="match status" value="1"/>
</dbReference>
<keyword evidence="2" id="KW-1185">Reference proteome</keyword>
<dbReference type="EMBL" id="FMSV02000184">
    <property type="protein sequence ID" value="SEH05295.1"/>
    <property type="molecule type" value="Genomic_DNA"/>
</dbReference>
<dbReference type="AlphaFoldDB" id="A0A1H6F8J5"/>